<dbReference type="GO" id="GO:0003677">
    <property type="term" value="F:DNA binding"/>
    <property type="evidence" value="ECO:0007669"/>
    <property type="project" value="UniProtKB-KW"/>
</dbReference>
<name>A0AA39CZF6_9EURO</name>
<keyword evidence="7" id="KW-1185">Reference proteome</keyword>
<sequence length="496" mass="54701">MRPEEVTQSVWGQRNPRCGQDDVLNADVCSPEDSLNTAPALISPSTPADQFCGADEGILLDGTASYLPICTQPALDWVSRHIGVPDFASIAKQLTLELMGHDRERAVPAERAIEPDFQTAWAWTTAYFETSQDVAFGIIDRSVFEQRLRDHYSTQGSSVRFDSAWYALRNTVYAIGCLSALSRGPYPSAFVEARSQAWRYFENALSVHTELIYARSGMDAVQVMIAMAINDKDITIPAPLDRGSGNDCGQSIVSILAKHYQITSQVQARLSSAEVASKGLKELLPVVRDLDKQLREWHDSLPTCFKAQPPYSSVSLPPGVHRYHLGNAHDSDILYQRQVSTDILASASREIIVATQSLNLTAACGICVTLYFPLVGLINLFLHVIQHPNLPTTNSDISLMDTIVGHFGYLEYASGSELGANVPRKIVSYAREIVKRGGRTSTSYGSQEVSTNLNRVNNCDTFEASLDYSLPEFLGPDMNELGFEEWSVFFSELVDA</sequence>
<evidence type="ECO:0000313" key="6">
    <source>
        <dbReference type="EMBL" id="KAJ9637549.1"/>
    </source>
</evidence>
<comment type="subcellular location">
    <subcellularLocation>
        <location evidence="1">Nucleus</location>
    </subcellularLocation>
</comment>
<evidence type="ECO:0000256" key="2">
    <source>
        <dbReference type="ARBA" id="ARBA00023015"/>
    </source>
</evidence>
<keyword evidence="3" id="KW-0238">DNA-binding</keyword>
<keyword evidence="5" id="KW-0539">Nucleus</keyword>
<evidence type="ECO:0000256" key="4">
    <source>
        <dbReference type="ARBA" id="ARBA00023163"/>
    </source>
</evidence>
<dbReference type="PANTHER" id="PTHR46910:SF37">
    <property type="entry name" value="ZN(II)2CYS6 TRANSCRIPTION FACTOR (EUROFUNG)"/>
    <property type="match status" value="1"/>
</dbReference>
<dbReference type="EMBL" id="JAPDRN010000024">
    <property type="protein sequence ID" value="KAJ9637549.1"/>
    <property type="molecule type" value="Genomic_DNA"/>
</dbReference>
<organism evidence="6 7">
    <name type="scientific">Knufia peltigerae</name>
    <dbReference type="NCBI Taxonomy" id="1002370"/>
    <lineage>
        <taxon>Eukaryota</taxon>
        <taxon>Fungi</taxon>
        <taxon>Dikarya</taxon>
        <taxon>Ascomycota</taxon>
        <taxon>Pezizomycotina</taxon>
        <taxon>Eurotiomycetes</taxon>
        <taxon>Chaetothyriomycetidae</taxon>
        <taxon>Chaetothyriales</taxon>
        <taxon>Trichomeriaceae</taxon>
        <taxon>Knufia</taxon>
    </lineage>
</organism>
<dbReference type="Proteomes" id="UP001172681">
    <property type="component" value="Unassembled WGS sequence"/>
</dbReference>
<protein>
    <submittedName>
        <fullName evidence="6">Uncharacterized protein</fullName>
    </submittedName>
</protein>
<proteinExistence type="predicted"/>
<reference evidence="6" key="1">
    <citation type="submission" date="2022-10" db="EMBL/GenBank/DDBJ databases">
        <title>Culturing micro-colonial fungi from biological soil crusts in the Mojave desert and describing Neophaeococcomyces mojavensis, and introducing the new genera and species Taxawa tesnikishii.</title>
        <authorList>
            <person name="Kurbessoian T."/>
            <person name="Stajich J.E."/>
        </authorList>
    </citation>
    <scope>NUCLEOTIDE SEQUENCE</scope>
    <source>
        <strain evidence="6">TK_35</strain>
    </source>
</reference>
<dbReference type="PANTHER" id="PTHR46910">
    <property type="entry name" value="TRANSCRIPTION FACTOR PDR1"/>
    <property type="match status" value="1"/>
</dbReference>
<gene>
    <name evidence="6" type="ORF">H2204_004698</name>
</gene>
<dbReference type="GO" id="GO:0005634">
    <property type="term" value="C:nucleus"/>
    <property type="evidence" value="ECO:0007669"/>
    <property type="project" value="UniProtKB-SubCell"/>
</dbReference>
<dbReference type="CDD" id="cd12148">
    <property type="entry name" value="fungal_TF_MHR"/>
    <property type="match status" value="1"/>
</dbReference>
<accession>A0AA39CZF6</accession>
<keyword evidence="2" id="KW-0805">Transcription regulation</keyword>
<evidence type="ECO:0000256" key="5">
    <source>
        <dbReference type="ARBA" id="ARBA00023242"/>
    </source>
</evidence>
<dbReference type="AlphaFoldDB" id="A0AA39CZF6"/>
<comment type="caution">
    <text evidence="6">The sequence shown here is derived from an EMBL/GenBank/DDBJ whole genome shotgun (WGS) entry which is preliminary data.</text>
</comment>
<dbReference type="InterPro" id="IPR050987">
    <property type="entry name" value="AtrR-like"/>
</dbReference>
<evidence type="ECO:0000256" key="3">
    <source>
        <dbReference type="ARBA" id="ARBA00023125"/>
    </source>
</evidence>
<evidence type="ECO:0000313" key="7">
    <source>
        <dbReference type="Proteomes" id="UP001172681"/>
    </source>
</evidence>
<dbReference type="GO" id="GO:0003700">
    <property type="term" value="F:DNA-binding transcription factor activity"/>
    <property type="evidence" value="ECO:0007669"/>
    <property type="project" value="InterPro"/>
</dbReference>
<evidence type="ECO:0000256" key="1">
    <source>
        <dbReference type="ARBA" id="ARBA00004123"/>
    </source>
</evidence>
<keyword evidence="4" id="KW-0804">Transcription</keyword>